<feature type="compositionally biased region" description="Basic and acidic residues" evidence="1">
    <location>
        <begin position="618"/>
        <end position="629"/>
    </location>
</feature>
<keyword evidence="4" id="KW-0378">Hydrolase</keyword>
<keyword evidence="5" id="KW-1185">Reference proteome</keyword>
<feature type="compositionally biased region" description="Low complexity" evidence="1">
    <location>
        <begin position="64"/>
        <end position="75"/>
    </location>
</feature>
<accession>A0ABU3UPG9</accession>
<feature type="region of interest" description="Disordered" evidence="1">
    <location>
        <begin position="618"/>
        <end position="649"/>
    </location>
</feature>
<evidence type="ECO:0000313" key="4">
    <source>
        <dbReference type="EMBL" id="MDU8995816.1"/>
    </source>
</evidence>
<comment type="caution">
    <text evidence="4">The sequence shown here is derived from an EMBL/GenBank/DDBJ whole genome shotgun (WGS) entry which is preliminary data.</text>
</comment>
<gene>
    <name evidence="4" type="ORF">PU648_26375</name>
</gene>
<dbReference type="PANTHER" id="PTHR31616">
    <property type="entry name" value="TREHALASE"/>
    <property type="match status" value="1"/>
</dbReference>
<dbReference type="EMBL" id="JARAKF010000001">
    <property type="protein sequence ID" value="MDU8995816.1"/>
    <property type="molecule type" value="Genomic_DNA"/>
</dbReference>
<dbReference type="RefSeq" id="WP_316733624.1">
    <property type="nucleotide sequence ID" value="NZ_JARAKF010000001.1"/>
</dbReference>
<name>A0ABU3UPG9_9ACTN</name>
<organism evidence="4 5">
    <name type="scientific">Streptomyces mirabilis</name>
    <dbReference type="NCBI Taxonomy" id="68239"/>
    <lineage>
        <taxon>Bacteria</taxon>
        <taxon>Bacillati</taxon>
        <taxon>Actinomycetota</taxon>
        <taxon>Actinomycetes</taxon>
        <taxon>Kitasatosporales</taxon>
        <taxon>Streptomycetaceae</taxon>
        <taxon>Streptomyces</taxon>
    </lineage>
</organism>
<dbReference type="Pfam" id="PF00723">
    <property type="entry name" value="Glyco_hydro_15"/>
    <property type="match status" value="1"/>
</dbReference>
<proteinExistence type="predicted"/>
<reference evidence="4 5" key="1">
    <citation type="submission" date="2023-02" db="EMBL/GenBank/DDBJ databases">
        <authorList>
            <person name="Maleckis M."/>
        </authorList>
    </citation>
    <scope>NUCLEOTIDE SEQUENCE [LARGE SCALE GENOMIC DNA]</scope>
    <source>
        <strain evidence="4 5">P8-A2</strain>
    </source>
</reference>
<feature type="domain" description="GH15-like" evidence="2">
    <location>
        <begin position="245"/>
        <end position="608"/>
    </location>
</feature>
<feature type="region of interest" description="Disordered" evidence="1">
    <location>
        <begin position="56"/>
        <end position="75"/>
    </location>
</feature>
<sequence>MNRYPPIAEHGMVGDLQTAALVSSGGTIDWWCTPRFDSPSLFASLLDSERGGHCRLAAESPAPDGNGDSSGNRNGNGMTVRQLYLSDTAILVTRFMAPGGVGEVADFMVPIDSSAPTDVHRLVRVARVVRGSLPFALACRPRFDYGRASHTLSQTGDHSAVFQGPGRDLHLQSTTGVALRADGNDITARFTLSAGQTAAVVLTSTASGDPAPQRPSLEGIADAFETCRAFWLSWLRSCAYRGRWQDIVNRSAITLKLLTYAPTGAPIAAATMGLPEQVGGERNWDYRYTWIRDAALSVRALMDLGFQEEAQAFRRWLRERIEAGGGASADPLQIMYRVDGDPHLTEEALDHLEGYLGSRPVRAGNAAADQLQLDIYGEALDALIVGGDIGAIRGWKALSDVLDWLADNWDQPDEGIWETRGGRQNFTYSRLMTWVAFDRGVRAATDFSRPADIARWTGARDAVFRQIVERGWHDKRGAFVQHYDTDVLDASLLLMPRVGFVSPHDPDWISTLDAMDEELVSDSLVYRYDPKASPDGLRGSEGTFNLCSFFYVEALARSGRLNQARHAFDKMLTYANHVGLFAEEIGPSGEQLGNFPQAFTHLALVTAAMALDEELEKAETGPRYGDHGHPATHGLRAPDEDTGGGDTGG</sequence>
<dbReference type="InterPro" id="IPR045582">
    <property type="entry name" value="Trehalase-like_N"/>
</dbReference>
<feature type="domain" description="Trehalase-like N-terminal" evidence="3">
    <location>
        <begin position="5"/>
        <end position="203"/>
    </location>
</feature>
<dbReference type="PANTHER" id="PTHR31616:SF0">
    <property type="entry name" value="GLUCAN 1,4-ALPHA-GLUCOSIDASE"/>
    <property type="match status" value="1"/>
</dbReference>
<dbReference type="GO" id="GO:0016787">
    <property type="term" value="F:hydrolase activity"/>
    <property type="evidence" value="ECO:0007669"/>
    <property type="project" value="UniProtKB-KW"/>
</dbReference>
<dbReference type="Gene3D" id="1.50.10.10">
    <property type="match status" value="1"/>
</dbReference>
<dbReference type="InterPro" id="IPR008928">
    <property type="entry name" value="6-hairpin_glycosidase_sf"/>
</dbReference>
<evidence type="ECO:0000259" key="3">
    <source>
        <dbReference type="Pfam" id="PF19291"/>
    </source>
</evidence>
<dbReference type="InterPro" id="IPR011613">
    <property type="entry name" value="GH15-like"/>
</dbReference>
<dbReference type="Proteomes" id="UP001257627">
    <property type="component" value="Unassembled WGS sequence"/>
</dbReference>
<evidence type="ECO:0000313" key="5">
    <source>
        <dbReference type="Proteomes" id="UP001257627"/>
    </source>
</evidence>
<evidence type="ECO:0000259" key="2">
    <source>
        <dbReference type="Pfam" id="PF00723"/>
    </source>
</evidence>
<dbReference type="SUPFAM" id="SSF48208">
    <property type="entry name" value="Six-hairpin glycosidases"/>
    <property type="match status" value="1"/>
</dbReference>
<dbReference type="InterPro" id="IPR012341">
    <property type="entry name" value="6hp_glycosidase-like_sf"/>
</dbReference>
<dbReference type="Pfam" id="PF19291">
    <property type="entry name" value="TREH_N"/>
    <property type="match status" value="1"/>
</dbReference>
<evidence type="ECO:0000256" key="1">
    <source>
        <dbReference type="SAM" id="MobiDB-lite"/>
    </source>
</evidence>
<protein>
    <submittedName>
        <fullName evidence="4">Glycoside hydrolase family 15 protein</fullName>
    </submittedName>
</protein>